<name>A0ABQ4DPE8_9CELL</name>
<dbReference type="InterPro" id="IPR029063">
    <property type="entry name" value="SAM-dependent_MTases_sf"/>
</dbReference>
<proteinExistence type="predicted"/>
<dbReference type="EMBL" id="BONP01000022">
    <property type="protein sequence ID" value="GIG41222.1"/>
    <property type="molecule type" value="Genomic_DNA"/>
</dbReference>
<evidence type="ECO:0000313" key="2">
    <source>
        <dbReference type="Proteomes" id="UP000614741"/>
    </source>
</evidence>
<gene>
    <name evidence="1" type="ORF">Cph01nite_29840</name>
</gene>
<evidence type="ECO:0000313" key="1">
    <source>
        <dbReference type="EMBL" id="GIG41222.1"/>
    </source>
</evidence>
<keyword evidence="2" id="KW-1185">Reference proteome</keyword>
<protein>
    <submittedName>
        <fullName evidence="1">Spermidine synthase</fullName>
    </submittedName>
</protein>
<sequence>MAPMGRPRFEEIDHQQTPIGAVSLRRRIDPRTGEDVFEVKLDDDYLMSSMFTTSETELARTALAHAPDRPLDVVVGGLGLGYTAAAVLDDERVRSLAVVDALAPVIGWHRDGLVPLGPHVAGDPRCRLVLGDFFALVLGVTGPADDADGLFPVDALVVDIDHSPRHLLHPGHAPFYTSDGIAKVVTRLRPGGVFALWSDDAPDDDYLARLRAALPDAAAHVVTFPDASRTGVATSTLYVASVPQP</sequence>
<organism evidence="1 2">
    <name type="scientific">Cellulomonas phragmiteti</name>
    <dbReference type="NCBI Taxonomy" id="478780"/>
    <lineage>
        <taxon>Bacteria</taxon>
        <taxon>Bacillati</taxon>
        <taxon>Actinomycetota</taxon>
        <taxon>Actinomycetes</taxon>
        <taxon>Micrococcales</taxon>
        <taxon>Cellulomonadaceae</taxon>
        <taxon>Cellulomonas</taxon>
    </lineage>
</organism>
<dbReference type="Gene3D" id="3.40.50.150">
    <property type="entry name" value="Vaccinia Virus protein VP39"/>
    <property type="match status" value="1"/>
</dbReference>
<accession>A0ABQ4DPE8</accession>
<dbReference type="SUPFAM" id="SSF53335">
    <property type="entry name" value="S-adenosyl-L-methionine-dependent methyltransferases"/>
    <property type="match status" value="1"/>
</dbReference>
<reference evidence="1 2" key="1">
    <citation type="submission" date="2021-01" db="EMBL/GenBank/DDBJ databases">
        <title>Whole genome shotgun sequence of Cellulomonas phragmiteti NBRC 110785.</title>
        <authorList>
            <person name="Komaki H."/>
            <person name="Tamura T."/>
        </authorList>
    </citation>
    <scope>NUCLEOTIDE SEQUENCE [LARGE SCALE GENOMIC DNA]</scope>
    <source>
        <strain evidence="1 2">NBRC 110785</strain>
    </source>
</reference>
<comment type="caution">
    <text evidence="1">The sequence shown here is derived from an EMBL/GenBank/DDBJ whole genome shotgun (WGS) entry which is preliminary data.</text>
</comment>
<dbReference type="Proteomes" id="UP000614741">
    <property type="component" value="Unassembled WGS sequence"/>
</dbReference>